<feature type="signal peptide" evidence="1">
    <location>
        <begin position="1"/>
        <end position="21"/>
    </location>
</feature>
<name>A0A8J7LPT4_9RHOB</name>
<evidence type="ECO:0000313" key="2">
    <source>
        <dbReference type="EMBL" id="MBI1494081.1"/>
    </source>
</evidence>
<sequence length="86" mass="9362">MKRVYSLTIMISATLLTGCVATTSPPVISDFNGDSVKLVTPMMAENLRKANEICGTRNRSAQYASTTTIESDIAFGEKAEHLYLCI</sequence>
<feature type="chain" id="PRO_5035293724" evidence="1">
    <location>
        <begin position="22"/>
        <end position="86"/>
    </location>
</feature>
<evidence type="ECO:0000313" key="3">
    <source>
        <dbReference type="Proteomes" id="UP000640583"/>
    </source>
</evidence>
<keyword evidence="1" id="KW-0732">Signal</keyword>
<gene>
    <name evidence="2" type="ORF">H1D41_10575</name>
</gene>
<keyword evidence="3" id="KW-1185">Reference proteome</keyword>
<comment type="caution">
    <text evidence="2">The sequence shown here is derived from an EMBL/GenBank/DDBJ whole genome shotgun (WGS) entry which is preliminary data.</text>
</comment>
<organism evidence="2 3">
    <name type="scientific">Halocynthiibacter styelae</name>
    <dbReference type="NCBI Taxonomy" id="2761955"/>
    <lineage>
        <taxon>Bacteria</taxon>
        <taxon>Pseudomonadati</taxon>
        <taxon>Pseudomonadota</taxon>
        <taxon>Alphaproteobacteria</taxon>
        <taxon>Rhodobacterales</taxon>
        <taxon>Paracoccaceae</taxon>
        <taxon>Halocynthiibacter</taxon>
    </lineage>
</organism>
<dbReference type="EMBL" id="JADCKQ010000007">
    <property type="protein sequence ID" value="MBI1494081.1"/>
    <property type="molecule type" value="Genomic_DNA"/>
</dbReference>
<evidence type="ECO:0000256" key="1">
    <source>
        <dbReference type="SAM" id="SignalP"/>
    </source>
</evidence>
<dbReference type="PROSITE" id="PS51257">
    <property type="entry name" value="PROKAR_LIPOPROTEIN"/>
    <property type="match status" value="1"/>
</dbReference>
<accession>A0A8J7LPT4</accession>
<proteinExistence type="predicted"/>
<reference evidence="2" key="1">
    <citation type="submission" date="2020-10" db="EMBL/GenBank/DDBJ databases">
        <title>Paenihalocynthiibacter styelae gen. nov., sp. nov., isolated from stalked sea squirt Styela clava.</title>
        <authorList>
            <person name="Kim Y.-O."/>
            <person name="Yoon J.-H."/>
        </authorList>
    </citation>
    <scope>NUCLEOTIDE SEQUENCE</scope>
    <source>
        <strain evidence="2">MYP1-1</strain>
    </source>
</reference>
<protein>
    <submittedName>
        <fullName evidence="2">Uncharacterized protein</fullName>
    </submittedName>
</protein>
<dbReference type="RefSeq" id="WP_228848876.1">
    <property type="nucleotide sequence ID" value="NZ_JADCKQ010000007.1"/>
</dbReference>
<dbReference type="Proteomes" id="UP000640583">
    <property type="component" value="Unassembled WGS sequence"/>
</dbReference>
<dbReference type="AlphaFoldDB" id="A0A8J7LPT4"/>